<gene>
    <name evidence="2" type="ORF">B0J12DRAFT_757770</name>
</gene>
<protein>
    <recommendedName>
        <fullName evidence="4">Six-bladed beta-propeller TolB-like protein</fullName>
    </recommendedName>
</protein>
<reference evidence="2 3" key="1">
    <citation type="journal article" date="2021" name="Nat. Commun.">
        <title>Genetic determinants of endophytism in the Arabidopsis root mycobiome.</title>
        <authorList>
            <person name="Mesny F."/>
            <person name="Miyauchi S."/>
            <person name="Thiergart T."/>
            <person name="Pickel B."/>
            <person name="Atanasova L."/>
            <person name="Karlsson M."/>
            <person name="Huettel B."/>
            <person name="Barry K.W."/>
            <person name="Haridas S."/>
            <person name="Chen C."/>
            <person name="Bauer D."/>
            <person name="Andreopoulos W."/>
            <person name="Pangilinan J."/>
            <person name="LaButti K."/>
            <person name="Riley R."/>
            <person name="Lipzen A."/>
            <person name="Clum A."/>
            <person name="Drula E."/>
            <person name="Henrissat B."/>
            <person name="Kohler A."/>
            <person name="Grigoriev I.V."/>
            <person name="Martin F.M."/>
            <person name="Hacquard S."/>
        </authorList>
    </citation>
    <scope>NUCLEOTIDE SEQUENCE [LARGE SCALE GENOMIC DNA]</scope>
    <source>
        <strain evidence="2 3">MPI-SDFR-AT-0080</strain>
    </source>
</reference>
<accession>A0ABQ8G5D8</accession>
<name>A0ABQ8G5D8_9PEZI</name>
<dbReference type="PANTHER" id="PTHR42060">
    <property type="entry name" value="NHL REPEAT-CONTAINING PROTEIN-RELATED"/>
    <property type="match status" value="1"/>
</dbReference>
<dbReference type="InterPro" id="IPR052998">
    <property type="entry name" value="Hetero-Diels-Alderase-like"/>
</dbReference>
<dbReference type="InterPro" id="IPR011042">
    <property type="entry name" value="6-blade_b-propeller_TolB-like"/>
</dbReference>
<keyword evidence="3" id="KW-1185">Reference proteome</keyword>
<evidence type="ECO:0000313" key="2">
    <source>
        <dbReference type="EMBL" id="KAH7045269.1"/>
    </source>
</evidence>
<dbReference type="Gene3D" id="2.120.10.30">
    <property type="entry name" value="TolB, C-terminal domain"/>
    <property type="match status" value="1"/>
</dbReference>
<dbReference type="SUPFAM" id="SSF63829">
    <property type="entry name" value="Calcium-dependent phosphotriesterase"/>
    <property type="match status" value="1"/>
</dbReference>
<dbReference type="EMBL" id="JAGTJR010000019">
    <property type="protein sequence ID" value="KAH7045269.1"/>
    <property type="molecule type" value="Genomic_DNA"/>
</dbReference>
<evidence type="ECO:0000256" key="1">
    <source>
        <dbReference type="SAM" id="SignalP"/>
    </source>
</evidence>
<dbReference type="Proteomes" id="UP000774617">
    <property type="component" value="Unassembled WGS sequence"/>
</dbReference>
<dbReference type="PANTHER" id="PTHR42060:SF3">
    <property type="entry name" value="SMP-30_GLUCONOLACTONASE_LRE-LIKE REGION DOMAIN-CONTAINING PROTEIN"/>
    <property type="match status" value="1"/>
</dbReference>
<comment type="caution">
    <text evidence="2">The sequence shown here is derived from an EMBL/GenBank/DDBJ whole genome shotgun (WGS) entry which is preliminary data.</text>
</comment>
<feature type="signal peptide" evidence="1">
    <location>
        <begin position="1"/>
        <end position="26"/>
    </location>
</feature>
<sequence>MAVLHLFPAVVLLAFPLLLFPTVAGAYRFPSRNIHNVYQFPNGTWVENIAVRSNGNLLVTLVDTPELWEINPFEQSRDAAATLIHHFDGMPSMTGITEIEPDVFAVGSPQTLWRVDFTSAQAPAVSEIATLPKALNLNGMATLDAARGLVLVADSMLGVVWRINVYTGEHAIVLEDARTMAPNTYLGPLVGIDGLRILGDYVYYNNCPRRLYCRVRIDPVTATAVGSYELISNNTMADDFALSPQGVGYLAGLIDNVITKVHSNGTHQVIAGAANSTDFAGATSAAFGRTELDRDVLYVTTGGASGIPVLSNFFEGGKIMALRL</sequence>
<feature type="chain" id="PRO_5046221789" description="Six-bladed beta-propeller TolB-like protein" evidence="1">
    <location>
        <begin position="27"/>
        <end position="324"/>
    </location>
</feature>
<evidence type="ECO:0000313" key="3">
    <source>
        <dbReference type="Proteomes" id="UP000774617"/>
    </source>
</evidence>
<proteinExistence type="predicted"/>
<organism evidence="2 3">
    <name type="scientific">Macrophomina phaseolina</name>
    <dbReference type="NCBI Taxonomy" id="35725"/>
    <lineage>
        <taxon>Eukaryota</taxon>
        <taxon>Fungi</taxon>
        <taxon>Dikarya</taxon>
        <taxon>Ascomycota</taxon>
        <taxon>Pezizomycotina</taxon>
        <taxon>Dothideomycetes</taxon>
        <taxon>Dothideomycetes incertae sedis</taxon>
        <taxon>Botryosphaeriales</taxon>
        <taxon>Botryosphaeriaceae</taxon>
        <taxon>Macrophomina</taxon>
    </lineage>
</organism>
<keyword evidence="1" id="KW-0732">Signal</keyword>
<evidence type="ECO:0008006" key="4">
    <source>
        <dbReference type="Google" id="ProtNLM"/>
    </source>
</evidence>